<proteinExistence type="predicted"/>
<evidence type="ECO:0000313" key="2">
    <source>
        <dbReference type="EMBL" id="OUS46110.1"/>
    </source>
</evidence>
<name>A0A1Y5I944_OSTTA</name>
<feature type="chain" id="PRO_5012102188" evidence="1">
    <location>
        <begin position="29"/>
        <end position="343"/>
    </location>
</feature>
<protein>
    <submittedName>
        <fullName evidence="2">Uncharacterized protein</fullName>
    </submittedName>
</protein>
<evidence type="ECO:0000256" key="1">
    <source>
        <dbReference type="SAM" id="SignalP"/>
    </source>
</evidence>
<feature type="signal peptide" evidence="1">
    <location>
        <begin position="1"/>
        <end position="28"/>
    </location>
</feature>
<dbReference type="AlphaFoldDB" id="A0A1Y5I944"/>
<organism evidence="2">
    <name type="scientific">Ostreococcus tauri</name>
    <name type="common">Marine green alga</name>
    <dbReference type="NCBI Taxonomy" id="70448"/>
    <lineage>
        <taxon>Eukaryota</taxon>
        <taxon>Viridiplantae</taxon>
        <taxon>Chlorophyta</taxon>
        <taxon>Mamiellophyceae</taxon>
        <taxon>Mamiellales</taxon>
        <taxon>Bathycoccaceae</taxon>
        <taxon>Ostreococcus</taxon>
    </lineage>
</organism>
<dbReference type="Proteomes" id="UP000195557">
    <property type="component" value="Unassembled WGS sequence"/>
</dbReference>
<keyword evidence="1" id="KW-0732">Signal</keyword>
<sequence length="343" mass="37573">MARARGGWARAAVGLCAVVVALVTASRADEYASAVERAVANSRGLQAFGAADRLLTRVRESLCAANETTCENEYESTRKDLWLTLGREVLCGVDTDADSTWETIRRTNTQGAFAVLLSKCVRPWSGDLEASVLDLSVRFIARASLQRDDVNSVIVANDLKSGLTTTANSDFDVNHPSYIPGLAPVPTEITGFSETRPVVVTATEQPDETVYDDPDVARTIAEVRKAWSTAPKSSAGATEAFPSEYAKRVEKEREGHLADLGVESEYRKKYLKHPYVKAHYDKATKCAGAAEDDDLCLKRVVPRIGYTHAEDGTRLLSVYGTPLPSDYIDFNQPYTYGVYSRPF</sequence>
<gene>
    <name evidence="2" type="ORF">BE221DRAFT_146388</name>
</gene>
<dbReference type="EMBL" id="KZ155785">
    <property type="protein sequence ID" value="OUS46110.1"/>
    <property type="molecule type" value="Genomic_DNA"/>
</dbReference>
<reference evidence="2" key="1">
    <citation type="submission" date="2017-04" db="EMBL/GenBank/DDBJ databases">
        <title>Population genomics of picophytoplankton unveils novel chromosome hypervariability.</title>
        <authorList>
            <consortium name="DOE Joint Genome Institute"/>
            <person name="Blanc-Mathieu R."/>
            <person name="Krasovec M."/>
            <person name="Hebrard M."/>
            <person name="Yau S."/>
            <person name="Desgranges E."/>
            <person name="Martin J."/>
            <person name="Schackwitz W."/>
            <person name="Kuo A."/>
            <person name="Salin G."/>
            <person name="Donnadieu C."/>
            <person name="Desdevises Y."/>
            <person name="Sanchez-Ferandin S."/>
            <person name="Moreau H."/>
            <person name="Rivals E."/>
            <person name="Grigoriev I.V."/>
            <person name="Grimsley N."/>
            <person name="Eyre-Walker A."/>
            <person name="Piganeau G."/>
        </authorList>
    </citation>
    <scope>NUCLEOTIDE SEQUENCE [LARGE SCALE GENOMIC DNA]</scope>
    <source>
        <strain evidence="2">RCC 1115</strain>
    </source>
</reference>
<accession>A0A1Y5I944</accession>